<gene>
    <name evidence="7" type="ORF">AHA02nite_03410</name>
</gene>
<reference evidence="7 8" key="1">
    <citation type="submission" date="2019-07" db="EMBL/GenBank/DDBJ databases">
        <title>Whole genome shotgun sequence of Alkalibacillus haloalkaliphilus NBRC 103110.</title>
        <authorList>
            <person name="Hosoyama A."/>
            <person name="Uohara A."/>
            <person name="Ohji S."/>
            <person name="Ichikawa N."/>
        </authorList>
    </citation>
    <scope>NUCLEOTIDE SEQUENCE [LARGE SCALE GENOMIC DNA]</scope>
    <source>
        <strain evidence="7 8">NBRC 103110</strain>
    </source>
</reference>
<evidence type="ECO:0000256" key="1">
    <source>
        <dbReference type="ARBA" id="ARBA00004635"/>
    </source>
</evidence>
<evidence type="ECO:0000313" key="7">
    <source>
        <dbReference type="EMBL" id="GEN44565.1"/>
    </source>
</evidence>
<dbReference type="OrthoDB" id="9812878at2"/>
<accession>A0A511W0H1</accession>
<comment type="similarity">
    <text evidence="2">Belongs to the NlpA lipoprotein family.</text>
</comment>
<evidence type="ECO:0000256" key="2">
    <source>
        <dbReference type="ARBA" id="ARBA00008973"/>
    </source>
</evidence>
<evidence type="ECO:0000256" key="4">
    <source>
        <dbReference type="ARBA" id="ARBA00023136"/>
    </source>
</evidence>
<organism evidence="7 8">
    <name type="scientific">Alkalibacillus haloalkaliphilus</name>
    <dbReference type="NCBI Taxonomy" id="94136"/>
    <lineage>
        <taxon>Bacteria</taxon>
        <taxon>Bacillati</taxon>
        <taxon>Bacillota</taxon>
        <taxon>Bacilli</taxon>
        <taxon>Bacillales</taxon>
        <taxon>Bacillaceae</taxon>
        <taxon>Alkalibacillus</taxon>
    </lineage>
</organism>
<dbReference type="EMBL" id="BJYA01000001">
    <property type="protein sequence ID" value="GEN44565.1"/>
    <property type="molecule type" value="Genomic_DNA"/>
</dbReference>
<keyword evidence="4" id="KW-0472">Membrane</keyword>
<protein>
    <submittedName>
        <fullName evidence="7">Lipoprotein</fullName>
    </submittedName>
</protein>
<keyword evidence="5" id="KW-0564">Palmitate</keyword>
<comment type="caution">
    <text evidence="7">The sequence shown here is derived from an EMBL/GenBank/DDBJ whole genome shotgun (WGS) entry which is preliminary data.</text>
</comment>
<keyword evidence="6 7" id="KW-0449">Lipoprotein</keyword>
<keyword evidence="3" id="KW-0732">Signal</keyword>
<dbReference type="PANTHER" id="PTHR30429:SF3">
    <property type="entry name" value="LIPOPROTEIN"/>
    <property type="match status" value="1"/>
</dbReference>
<evidence type="ECO:0000256" key="3">
    <source>
        <dbReference type="ARBA" id="ARBA00022729"/>
    </source>
</evidence>
<dbReference type="Gene3D" id="3.40.190.10">
    <property type="entry name" value="Periplasmic binding protein-like II"/>
    <property type="match status" value="2"/>
</dbReference>
<dbReference type="SUPFAM" id="SSF53850">
    <property type="entry name" value="Periplasmic binding protein-like II"/>
    <property type="match status" value="1"/>
</dbReference>
<keyword evidence="8" id="KW-1185">Reference proteome</keyword>
<dbReference type="RefSeq" id="WP_146813746.1">
    <property type="nucleotide sequence ID" value="NZ_BJYA01000001.1"/>
</dbReference>
<dbReference type="PROSITE" id="PS51257">
    <property type="entry name" value="PROKAR_LIPOPROTEIN"/>
    <property type="match status" value="1"/>
</dbReference>
<dbReference type="InterPro" id="IPR004872">
    <property type="entry name" value="Lipoprotein_NlpA"/>
</dbReference>
<dbReference type="PANTHER" id="PTHR30429">
    <property type="entry name" value="D-METHIONINE-BINDING LIPOPROTEIN METQ"/>
    <property type="match status" value="1"/>
</dbReference>
<dbReference type="GO" id="GO:0016020">
    <property type="term" value="C:membrane"/>
    <property type="evidence" value="ECO:0007669"/>
    <property type="project" value="UniProtKB-SubCell"/>
</dbReference>
<evidence type="ECO:0000256" key="5">
    <source>
        <dbReference type="ARBA" id="ARBA00023139"/>
    </source>
</evidence>
<comment type="subcellular location">
    <subcellularLocation>
        <location evidence="1">Membrane</location>
        <topology evidence="1">Lipid-anchor</topology>
    </subcellularLocation>
</comment>
<dbReference type="AlphaFoldDB" id="A0A511W0H1"/>
<sequence length="272" mass="30117">MKTTIKALFGAIILTIFLAGCGSSDETIKVGLNGSGVPLWEEVADIVYEEEGVELELIEFADYVRPNMALEDEDVDINAFQTVSYFDEFIEEHGLSLEPIGTTYIAPMAIYSDEHESIEEVPDGGIIALPQEATNMGRALLLLEEAGLIELEEGFNGYGELDKIVENPKGLEFEPVVAAQTPRVLPDVDLSVINNGVAREADFQPNDDSIFIEGDTATPYINIIAAREEDTDREILQRISEIVQTEQVEEEIIDLYDEALIPVFVDLEEIGW</sequence>
<evidence type="ECO:0000256" key="6">
    <source>
        <dbReference type="ARBA" id="ARBA00023288"/>
    </source>
</evidence>
<proteinExistence type="inferred from homology"/>
<name>A0A511W0H1_9BACI</name>
<evidence type="ECO:0000313" key="8">
    <source>
        <dbReference type="Proteomes" id="UP000321440"/>
    </source>
</evidence>
<dbReference type="Proteomes" id="UP000321440">
    <property type="component" value="Unassembled WGS sequence"/>
</dbReference>
<dbReference type="Pfam" id="PF03180">
    <property type="entry name" value="Lipoprotein_9"/>
    <property type="match status" value="1"/>
</dbReference>